<dbReference type="AlphaFoldDB" id="A0A9W8AB70"/>
<proteinExistence type="predicted"/>
<dbReference type="OrthoDB" id="4392610at2759"/>
<dbReference type="EMBL" id="JANBPT010000135">
    <property type="protein sequence ID" value="KAJ1927080.1"/>
    <property type="molecule type" value="Genomic_DNA"/>
</dbReference>
<keyword evidence="2" id="KW-1185">Reference proteome</keyword>
<evidence type="ECO:0000313" key="1">
    <source>
        <dbReference type="EMBL" id="KAJ1927080.1"/>
    </source>
</evidence>
<sequence>MAPLTPSAATWRSFYRQLARAGAHATQTHRAYARQFDEALREAFTATDASALPPGQVADNLLRTKKTVEFLKLANRSDALERKVLFNLCFMRKHLTEFDRSRAHLRHSGKNTTAIDEVHAEYRSFLAQLNDTMGLALR</sequence>
<organism evidence="1 2">
    <name type="scientific">Tieghemiomyces parasiticus</name>
    <dbReference type="NCBI Taxonomy" id="78921"/>
    <lineage>
        <taxon>Eukaryota</taxon>
        <taxon>Fungi</taxon>
        <taxon>Fungi incertae sedis</taxon>
        <taxon>Zoopagomycota</taxon>
        <taxon>Kickxellomycotina</taxon>
        <taxon>Dimargaritomycetes</taxon>
        <taxon>Dimargaritales</taxon>
        <taxon>Dimargaritaceae</taxon>
        <taxon>Tieghemiomyces</taxon>
    </lineage>
</organism>
<comment type="caution">
    <text evidence="1">The sequence shown here is derived from an EMBL/GenBank/DDBJ whole genome shotgun (WGS) entry which is preliminary data.</text>
</comment>
<protein>
    <submittedName>
        <fullName evidence="1">Uncharacterized protein</fullName>
    </submittedName>
</protein>
<gene>
    <name evidence="1" type="ORF">IWQ60_003233</name>
</gene>
<evidence type="ECO:0000313" key="2">
    <source>
        <dbReference type="Proteomes" id="UP001150569"/>
    </source>
</evidence>
<name>A0A9W8AB70_9FUNG</name>
<dbReference type="Proteomes" id="UP001150569">
    <property type="component" value="Unassembled WGS sequence"/>
</dbReference>
<reference evidence="1" key="1">
    <citation type="submission" date="2022-07" db="EMBL/GenBank/DDBJ databases">
        <title>Phylogenomic reconstructions and comparative analyses of Kickxellomycotina fungi.</title>
        <authorList>
            <person name="Reynolds N.K."/>
            <person name="Stajich J.E."/>
            <person name="Barry K."/>
            <person name="Grigoriev I.V."/>
            <person name="Crous P."/>
            <person name="Smith M.E."/>
        </authorList>
    </citation>
    <scope>NUCLEOTIDE SEQUENCE</scope>
    <source>
        <strain evidence="1">RSA 861</strain>
    </source>
</reference>
<accession>A0A9W8AB70</accession>